<evidence type="ECO:0000313" key="5">
    <source>
        <dbReference type="EMBL" id="KKN63311.1"/>
    </source>
</evidence>
<dbReference type="CDD" id="cd17535">
    <property type="entry name" value="REC_NarL-like"/>
    <property type="match status" value="1"/>
</dbReference>
<reference evidence="5" key="1">
    <citation type="journal article" date="2015" name="Nature">
        <title>Complex archaea that bridge the gap between prokaryotes and eukaryotes.</title>
        <authorList>
            <person name="Spang A."/>
            <person name="Saw J.H."/>
            <person name="Jorgensen S.L."/>
            <person name="Zaremba-Niedzwiedzka K."/>
            <person name="Martijn J."/>
            <person name="Lind A.E."/>
            <person name="van Eijk R."/>
            <person name="Schleper C."/>
            <person name="Guy L."/>
            <person name="Ettema T.J."/>
        </authorList>
    </citation>
    <scope>NUCLEOTIDE SEQUENCE</scope>
</reference>
<dbReference type="PROSITE" id="PS50110">
    <property type="entry name" value="RESPONSE_REGULATORY"/>
    <property type="match status" value="1"/>
</dbReference>
<protein>
    <recommendedName>
        <fullName evidence="6">HTH luxR-type domain-containing protein</fullName>
    </recommendedName>
</protein>
<dbReference type="PROSITE" id="PS50043">
    <property type="entry name" value="HTH_LUXR_2"/>
    <property type="match status" value="1"/>
</dbReference>
<dbReference type="EMBL" id="LAZR01000594">
    <property type="protein sequence ID" value="KKN63311.1"/>
    <property type="molecule type" value="Genomic_DNA"/>
</dbReference>
<accession>A0A0F9UQ80</accession>
<evidence type="ECO:0000256" key="2">
    <source>
        <dbReference type="ARBA" id="ARBA00023125"/>
    </source>
</evidence>
<keyword evidence="1" id="KW-0597">Phosphoprotein</keyword>
<dbReference type="GO" id="GO:0003677">
    <property type="term" value="F:DNA binding"/>
    <property type="evidence" value="ECO:0007669"/>
    <property type="project" value="UniProtKB-KW"/>
</dbReference>
<organism evidence="5">
    <name type="scientific">marine sediment metagenome</name>
    <dbReference type="NCBI Taxonomy" id="412755"/>
    <lineage>
        <taxon>unclassified sequences</taxon>
        <taxon>metagenomes</taxon>
        <taxon>ecological metagenomes</taxon>
    </lineage>
</organism>
<dbReference type="SMART" id="SM00421">
    <property type="entry name" value="HTH_LUXR"/>
    <property type="match status" value="1"/>
</dbReference>
<dbReference type="CDD" id="cd06170">
    <property type="entry name" value="LuxR_C_like"/>
    <property type="match status" value="1"/>
</dbReference>
<dbReference type="PANTHER" id="PTHR43214:SF44">
    <property type="entry name" value="TWO-COMPONENT RESPONSE REGULATOR"/>
    <property type="match status" value="1"/>
</dbReference>
<dbReference type="InterPro" id="IPR039420">
    <property type="entry name" value="WalR-like"/>
</dbReference>
<dbReference type="Gene3D" id="3.40.50.2300">
    <property type="match status" value="1"/>
</dbReference>
<gene>
    <name evidence="5" type="ORF">LCGC14_0503170</name>
</gene>
<dbReference type="SUPFAM" id="SSF46894">
    <property type="entry name" value="C-terminal effector domain of the bipartite response regulators"/>
    <property type="match status" value="1"/>
</dbReference>
<dbReference type="GO" id="GO:0006355">
    <property type="term" value="P:regulation of DNA-templated transcription"/>
    <property type="evidence" value="ECO:0007669"/>
    <property type="project" value="InterPro"/>
</dbReference>
<dbReference type="GO" id="GO:0000160">
    <property type="term" value="P:phosphorelay signal transduction system"/>
    <property type="evidence" value="ECO:0007669"/>
    <property type="project" value="InterPro"/>
</dbReference>
<evidence type="ECO:0000259" key="4">
    <source>
        <dbReference type="PROSITE" id="PS50110"/>
    </source>
</evidence>
<dbReference type="SUPFAM" id="SSF52172">
    <property type="entry name" value="CheY-like"/>
    <property type="match status" value="1"/>
</dbReference>
<dbReference type="InterPro" id="IPR011006">
    <property type="entry name" value="CheY-like_superfamily"/>
</dbReference>
<dbReference type="AlphaFoldDB" id="A0A0F9UQ80"/>
<evidence type="ECO:0000256" key="1">
    <source>
        <dbReference type="ARBA" id="ARBA00022553"/>
    </source>
</evidence>
<dbReference type="PANTHER" id="PTHR43214">
    <property type="entry name" value="TWO-COMPONENT RESPONSE REGULATOR"/>
    <property type="match status" value="1"/>
</dbReference>
<feature type="domain" description="Response regulatory" evidence="4">
    <location>
        <begin position="11"/>
        <end position="129"/>
    </location>
</feature>
<dbReference type="InterPro" id="IPR016032">
    <property type="entry name" value="Sig_transdc_resp-reg_C-effctor"/>
</dbReference>
<keyword evidence="2" id="KW-0238">DNA-binding</keyword>
<evidence type="ECO:0008006" key="6">
    <source>
        <dbReference type="Google" id="ProtNLM"/>
    </source>
</evidence>
<feature type="domain" description="HTH luxR-type" evidence="3">
    <location>
        <begin position="157"/>
        <end position="222"/>
    </location>
</feature>
<name>A0A0F9UQ80_9ZZZZ</name>
<dbReference type="InterPro" id="IPR000792">
    <property type="entry name" value="Tscrpt_reg_LuxR_C"/>
</dbReference>
<proteinExistence type="predicted"/>
<dbReference type="InterPro" id="IPR001789">
    <property type="entry name" value="Sig_transdc_resp-reg_receiver"/>
</dbReference>
<dbReference type="InterPro" id="IPR058245">
    <property type="entry name" value="NreC/VraR/RcsB-like_REC"/>
</dbReference>
<dbReference type="PRINTS" id="PR00038">
    <property type="entry name" value="HTHLUXR"/>
</dbReference>
<dbReference type="Pfam" id="PF00196">
    <property type="entry name" value="GerE"/>
    <property type="match status" value="1"/>
</dbReference>
<comment type="caution">
    <text evidence="5">The sequence shown here is derived from an EMBL/GenBank/DDBJ whole genome shotgun (WGS) entry which is preliminary data.</text>
</comment>
<evidence type="ECO:0000259" key="3">
    <source>
        <dbReference type="PROSITE" id="PS50043"/>
    </source>
</evidence>
<sequence length="228" mass="24885">MTTRSEPIANSVLLLIQQPCFRRGVQAALRDNPETSTWIVHEAPNPKTACQIVADHHPLAVVVDISGLAISALDLVRFTRCSTPTPPVLTISTFTQRYSVQEAFASGAAGYLLATASLDEIVRAITSVSRGETYLDPALVVPIMGLDGDGETVAEQFPRSPIKLTSREADVLRRFAHGFSAKEIARELRLSQKSVETYKVRGATKLGLESRAQIVRFAQNCGWFAPIH</sequence>